<name>A0A951UJZ6_9NOST</name>
<keyword evidence="1" id="KW-0175">Coiled coil</keyword>
<organism evidence="3 4">
    <name type="scientific">Mojavia pulchra JT2-VF2</name>
    <dbReference type="NCBI Taxonomy" id="287848"/>
    <lineage>
        <taxon>Bacteria</taxon>
        <taxon>Bacillati</taxon>
        <taxon>Cyanobacteriota</taxon>
        <taxon>Cyanophyceae</taxon>
        <taxon>Nostocales</taxon>
        <taxon>Nostocaceae</taxon>
    </lineage>
</organism>
<dbReference type="Pfam" id="PF08707">
    <property type="entry name" value="PriCT_2"/>
    <property type="match status" value="1"/>
</dbReference>
<accession>A0A951UJZ6</accession>
<feature type="domain" description="Primase C-terminal 2" evidence="2">
    <location>
        <begin position="269"/>
        <end position="343"/>
    </location>
</feature>
<feature type="coiled-coil region" evidence="1">
    <location>
        <begin position="229"/>
        <end position="256"/>
    </location>
</feature>
<evidence type="ECO:0000313" key="3">
    <source>
        <dbReference type="EMBL" id="MBW4565804.1"/>
    </source>
</evidence>
<reference evidence="3" key="2">
    <citation type="journal article" date="2022" name="Microbiol. Resour. Announc.">
        <title>Metagenome Sequencing to Explore Phylogenomics of Terrestrial Cyanobacteria.</title>
        <authorList>
            <person name="Ward R.D."/>
            <person name="Stajich J.E."/>
            <person name="Johansen J.R."/>
            <person name="Huntemann M."/>
            <person name="Clum A."/>
            <person name="Foster B."/>
            <person name="Foster B."/>
            <person name="Roux S."/>
            <person name="Palaniappan K."/>
            <person name="Varghese N."/>
            <person name="Mukherjee S."/>
            <person name="Reddy T.B.K."/>
            <person name="Daum C."/>
            <person name="Copeland A."/>
            <person name="Chen I.A."/>
            <person name="Ivanova N.N."/>
            <person name="Kyrpides N.C."/>
            <person name="Shapiro N."/>
            <person name="Eloe-Fadrosh E.A."/>
            <person name="Pietrasiak N."/>
        </authorList>
    </citation>
    <scope>NUCLEOTIDE SEQUENCE</scope>
    <source>
        <strain evidence="3">JT2-VF2</strain>
    </source>
</reference>
<proteinExistence type="predicted"/>
<dbReference type="EMBL" id="JAHHHN010000048">
    <property type="protein sequence ID" value="MBW4565804.1"/>
    <property type="molecule type" value="Genomic_DNA"/>
</dbReference>
<dbReference type="AlphaFoldDB" id="A0A951UJZ6"/>
<reference evidence="3" key="1">
    <citation type="submission" date="2021-05" db="EMBL/GenBank/DDBJ databases">
        <authorList>
            <person name="Pietrasiak N."/>
            <person name="Ward R."/>
            <person name="Stajich J.E."/>
            <person name="Kurbessoian T."/>
        </authorList>
    </citation>
    <scope>NUCLEOTIDE SEQUENCE</scope>
    <source>
        <strain evidence="3">JT2-VF2</strain>
    </source>
</reference>
<evidence type="ECO:0000313" key="4">
    <source>
        <dbReference type="Proteomes" id="UP000715781"/>
    </source>
</evidence>
<evidence type="ECO:0000259" key="2">
    <source>
        <dbReference type="Pfam" id="PF08707"/>
    </source>
</evidence>
<comment type="caution">
    <text evidence="3">The sequence shown here is derived from an EMBL/GenBank/DDBJ whole genome shotgun (WGS) entry which is preliminary data.</text>
</comment>
<evidence type="ECO:0000256" key="1">
    <source>
        <dbReference type="SAM" id="Coils"/>
    </source>
</evidence>
<dbReference type="Proteomes" id="UP000715781">
    <property type="component" value="Unassembled WGS sequence"/>
</dbReference>
<gene>
    <name evidence="3" type="ORF">KME32_32920</name>
</gene>
<dbReference type="GO" id="GO:0016817">
    <property type="term" value="F:hydrolase activity, acting on acid anhydrides"/>
    <property type="evidence" value="ECO:0007669"/>
    <property type="project" value="InterPro"/>
</dbReference>
<dbReference type="InterPro" id="IPR014819">
    <property type="entry name" value="PriCT_2"/>
</dbReference>
<protein>
    <submittedName>
        <fullName evidence="3">PriCT-2 domain-containing protein</fullName>
    </submittedName>
</protein>
<sequence length="1195" mass="134820">MSPLQQFNNSLQHQQLSNKCAEALEVKQELVSNSKIKFAYNSTGKNKDWDFKKLAANFRDTEGTLEDVQQHIKAGHAICAGLLGGKWRSKGNVIGSHWLLLDIDNSDVARDAEGKPIKDENGNSIKVYTPQLTIEQALAHPFIKKHCALIYTTASHKPDWHKFRLIFLLPQYVEGADTVEACTRSLMQQLPHDPACKDASRVFYGNTEAEFLIVNPEATLPAAWVTEAIAIALQEREEYQQRITEIESRRQQFREISDVEGWDIEQLITSALSFIPPRSPGSGNYDECRQVLMALVNHYGPTDAEIIAEKWSPSIPGSTWNIRAKIRSFRRAGISIGTLFHIAKQYGFRFPQRQYEPYQRDNGLISREQWELGQVREDLTSFKNLLQQAIASGTALRAIAPFISTAKGFLKPPLPKPEPEITTAFRQVIVYKRGNIPHRSEVTGNISITCKQEEHIAAWVEAISKGWTQILDNSHPGLGKSHNAGQLTAALFGIEKLIYQDANHRNPSTLPIEANFVDLPVRHNGLKIDPTRTTPMGDPFQLRPKVGEIPDTIGNCHRSYLFEGFRDKNFVSLDFEESSVSPICNGCPLQNQCRFAHGAGFGFRYLKRSAIQNYSEIRAHPDSTPVTLTNAAGIPFTVGRIWEEAGTLIQPVQEIQVKLKDFDTTVGQLATGLPPEQWSKLQPVFQILRSLLAQDIQPDSRYGFDDAAFRTFLPEFPQDLDVERIRQIVEPNLEFLADLDSLDIQADQQLKKSAAARFAAKKLVKDSAKQAGRDFLELPLYWLPDFLLAWKGEGFLACKWGVVSIYRPNTKYQDLANSAQFNIYLDATTTPEQLKVKLNYQEPLLLIEQSRPDYSNLTVVNVTGLGKLSKNRSRSLTARVNALKETLLKLHKRLGIIEWKQVAQEAVDRIEYGHFVDGRGVNRFSDADAIASFGIPYQNIGTLAAHFQVMTGFKVNLEDKNSTFQEHLIQLVRAEIIQEIGRLRAHRRPGEKLTFYFCADYDLSFLLAELPGVQLEVVDACEFCIEAGSRDQQTGHAIVNTFTQLWQSHQKIGQQAIAKILDISQAWVSRFTQRWGGWRRFKKILLLLLDSLYSDSNKNLTDLSDEERWFAHEYFPTLITESESSPDNALKYIAEVATSVTNTAMRRILHSCTPAVRAGLLMIILRCLPAEVYSNQSILSVVERVQTACEVAVTL</sequence>